<gene>
    <name evidence="2" type="ORF">Amon01_000790100</name>
</gene>
<accession>A0A9W7DKB0</accession>
<dbReference type="EMBL" id="BSXU01006249">
    <property type="protein sequence ID" value="GMG55832.1"/>
    <property type="molecule type" value="Genomic_DNA"/>
</dbReference>
<dbReference type="OrthoDB" id="4097129at2759"/>
<evidence type="ECO:0000313" key="2">
    <source>
        <dbReference type="EMBL" id="GMG55832.1"/>
    </source>
</evidence>
<evidence type="ECO:0000259" key="1">
    <source>
        <dbReference type="PROSITE" id="PS50878"/>
    </source>
</evidence>
<dbReference type="Pfam" id="PF00078">
    <property type="entry name" value="RVT_1"/>
    <property type="match status" value="1"/>
</dbReference>
<sequence>MAQFIKSGAPSHSDQQQQQQQKTKIASLFMIDFRKAFDRVRLDYLKRVLEFLQLPPQAVEFICRFGISPVLFLLAEEPLLKKSDKKLDGIIYQPLSQFESGMPDAYATTVRIQAYADDVATFNATAEDVVNTVLLVRRFGRFAGLEINFEKSFVFTTDEQVQPLKTALSQLMRSRTLKVDSIESNPVYLGIPLLETDWNSKLEELVTHFQKILFMGLNITQRCIGIRTYIYSKLFFQHDPIPKAKLTEFQEKMVDLTFKYLPYKMSKIRRGKLLYDVSSS</sequence>
<dbReference type="InterPro" id="IPR000477">
    <property type="entry name" value="RT_dom"/>
</dbReference>
<reference evidence="2" key="1">
    <citation type="submission" date="2023-04" db="EMBL/GenBank/DDBJ databases">
        <title>Ambrosiozyma monospora NBRC 1965.</title>
        <authorList>
            <person name="Ichikawa N."/>
            <person name="Sato H."/>
            <person name="Tonouchi N."/>
        </authorList>
    </citation>
    <scope>NUCLEOTIDE SEQUENCE</scope>
    <source>
        <strain evidence="2">NBRC 1965</strain>
    </source>
</reference>
<dbReference type="PROSITE" id="PS50878">
    <property type="entry name" value="RT_POL"/>
    <property type="match status" value="1"/>
</dbReference>
<dbReference type="AlphaFoldDB" id="A0A9W7DKB0"/>
<protein>
    <submittedName>
        <fullName evidence="2">Unnamed protein product</fullName>
    </submittedName>
</protein>
<name>A0A9W7DKB0_AMBMO</name>
<dbReference type="Proteomes" id="UP001165063">
    <property type="component" value="Unassembled WGS sequence"/>
</dbReference>
<organism evidence="2 3">
    <name type="scientific">Ambrosiozyma monospora</name>
    <name type="common">Yeast</name>
    <name type="synonym">Endomycopsis monosporus</name>
    <dbReference type="NCBI Taxonomy" id="43982"/>
    <lineage>
        <taxon>Eukaryota</taxon>
        <taxon>Fungi</taxon>
        <taxon>Dikarya</taxon>
        <taxon>Ascomycota</taxon>
        <taxon>Saccharomycotina</taxon>
        <taxon>Pichiomycetes</taxon>
        <taxon>Pichiales</taxon>
        <taxon>Pichiaceae</taxon>
        <taxon>Ambrosiozyma</taxon>
    </lineage>
</organism>
<feature type="domain" description="Reverse transcriptase" evidence="1">
    <location>
        <begin position="1"/>
        <end position="193"/>
    </location>
</feature>
<proteinExistence type="predicted"/>
<comment type="caution">
    <text evidence="2">The sequence shown here is derived from an EMBL/GenBank/DDBJ whole genome shotgun (WGS) entry which is preliminary data.</text>
</comment>
<evidence type="ECO:0000313" key="3">
    <source>
        <dbReference type="Proteomes" id="UP001165063"/>
    </source>
</evidence>
<keyword evidence="3" id="KW-1185">Reference proteome</keyword>